<dbReference type="SUPFAM" id="SSF54495">
    <property type="entry name" value="UBC-like"/>
    <property type="match status" value="1"/>
</dbReference>
<dbReference type="Gene3D" id="3.10.110.10">
    <property type="entry name" value="Ubiquitin Conjugating Enzyme"/>
    <property type="match status" value="1"/>
</dbReference>
<dbReference type="InterPro" id="IPR016135">
    <property type="entry name" value="UBQ-conjugating_enzyme/RWD"/>
</dbReference>
<sequence>MPRRDNDREFARSIRAMLLELMGRHSSALGDFLSELRSEGLMHGRRDEPMGLLDSEAGKKRLLTVEIPAIERYNEGRDPEFRIRLVRQGSNLVLCYRLMPTHNIYELETRLYSSYPIVPPETRVLTPLRHCPHLLEGQTLCLWRQGSSRQNNRWDPARYTCVFAVQAAWRWLACYEIWYDTGEWPLPEAR</sequence>
<name>H5SIJ5_9BACT</name>
<reference evidence="2" key="1">
    <citation type="journal article" date="2005" name="Environ. Microbiol.">
        <title>Genetic and functional properties of uncultivated thermophilic crenarchaeotes from a subsurface gold mine as revealed by analysis of genome fragments.</title>
        <authorList>
            <person name="Nunoura T."/>
            <person name="Hirayama H."/>
            <person name="Takami H."/>
            <person name="Oida H."/>
            <person name="Nishi S."/>
            <person name="Shimamura S."/>
            <person name="Suzuki Y."/>
            <person name="Inagaki F."/>
            <person name="Takai K."/>
            <person name="Nealson K.H."/>
            <person name="Horikoshi K."/>
        </authorList>
    </citation>
    <scope>NUCLEOTIDE SEQUENCE</scope>
</reference>
<accession>H5SIJ5</accession>
<dbReference type="InterPro" id="IPR058588">
    <property type="entry name" value="E2-CBASS"/>
</dbReference>
<dbReference type="Pfam" id="PF26395">
    <property type="entry name" value="E2-CBASS"/>
    <property type="match status" value="1"/>
</dbReference>
<evidence type="ECO:0000259" key="1">
    <source>
        <dbReference type="Pfam" id="PF26395"/>
    </source>
</evidence>
<reference evidence="2" key="2">
    <citation type="journal article" date="2012" name="PLoS ONE">
        <title>A Deeply Branching Thermophilic Bacterium with an Ancient Acetyl-CoA Pathway Dominates a Subsurface Ecosystem.</title>
        <authorList>
            <person name="Takami H."/>
            <person name="Noguchi H."/>
            <person name="Takaki Y."/>
            <person name="Uchiyama I."/>
            <person name="Toyoda A."/>
            <person name="Nishi S."/>
            <person name="Chee G.-J."/>
            <person name="Arai W."/>
            <person name="Nunoura T."/>
            <person name="Itoh T."/>
            <person name="Hattori M."/>
            <person name="Takai K."/>
        </authorList>
    </citation>
    <scope>NUCLEOTIDE SEQUENCE</scope>
</reference>
<gene>
    <name evidence="2" type="ORF">HGMM_F33C03C24</name>
</gene>
<feature type="domain" description="Type II CBASS E2 protein" evidence="1">
    <location>
        <begin position="90"/>
        <end position="188"/>
    </location>
</feature>
<protein>
    <submittedName>
        <fullName evidence="2">Hypothetical conserved protein</fullName>
    </submittedName>
</protein>
<evidence type="ECO:0000313" key="2">
    <source>
        <dbReference type="EMBL" id="BAL55981.1"/>
    </source>
</evidence>
<dbReference type="EMBL" id="AP011734">
    <property type="protein sequence ID" value="BAL55981.1"/>
    <property type="molecule type" value="Genomic_DNA"/>
</dbReference>
<proteinExistence type="predicted"/>
<dbReference type="AlphaFoldDB" id="H5SIJ5"/>
<organism evidence="2">
    <name type="scientific">uncultured Planctomycetota bacterium</name>
    <dbReference type="NCBI Taxonomy" id="120965"/>
    <lineage>
        <taxon>Bacteria</taxon>
        <taxon>Pseudomonadati</taxon>
        <taxon>Planctomycetota</taxon>
        <taxon>environmental samples</taxon>
    </lineage>
</organism>